<dbReference type="InterPro" id="IPR000485">
    <property type="entry name" value="AsnC-type_HTH_dom"/>
</dbReference>
<dbReference type="RefSeq" id="WP_102965883.1">
    <property type="nucleotide sequence ID" value="NZ_POSK01000003.1"/>
</dbReference>
<comment type="caution">
    <text evidence="5">The sequence shown here is derived from an EMBL/GenBank/DDBJ whole genome shotgun (WGS) entry which is preliminary data.</text>
</comment>
<name>A0A2J8I5V4_VIBDI</name>
<dbReference type="EMBL" id="POSK01000003">
    <property type="protein sequence ID" value="PNI05905.1"/>
    <property type="molecule type" value="Genomic_DNA"/>
</dbReference>
<dbReference type="Proteomes" id="UP000236449">
    <property type="component" value="Unassembled WGS sequence"/>
</dbReference>
<feature type="domain" description="HTH asnC-type" evidence="4">
    <location>
        <begin position="6"/>
        <end position="75"/>
    </location>
</feature>
<dbReference type="CDD" id="cd00090">
    <property type="entry name" value="HTH_ARSR"/>
    <property type="match status" value="1"/>
</dbReference>
<proteinExistence type="predicted"/>
<organism evidence="5 6">
    <name type="scientific">Vibrio diazotrophicus</name>
    <dbReference type="NCBI Taxonomy" id="685"/>
    <lineage>
        <taxon>Bacteria</taxon>
        <taxon>Pseudomonadati</taxon>
        <taxon>Pseudomonadota</taxon>
        <taxon>Gammaproteobacteria</taxon>
        <taxon>Vibrionales</taxon>
        <taxon>Vibrionaceae</taxon>
        <taxon>Vibrio</taxon>
    </lineage>
</organism>
<evidence type="ECO:0000256" key="1">
    <source>
        <dbReference type="ARBA" id="ARBA00023015"/>
    </source>
</evidence>
<dbReference type="SUPFAM" id="SSF46785">
    <property type="entry name" value="Winged helix' DNA-binding domain"/>
    <property type="match status" value="1"/>
</dbReference>
<dbReference type="GO" id="GO:0006355">
    <property type="term" value="P:regulation of DNA-templated transcription"/>
    <property type="evidence" value="ECO:0007669"/>
    <property type="project" value="UniProtKB-ARBA"/>
</dbReference>
<dbReference type="InterPro" id="IPR036390">
    <property type="entry name" value="WH_DNA-bd_sf"/>
</dbReference>
<evidence type="ECO:0000256" key="2">
    <source>
        <dbReference type="ARBA" id="ARBA00023125"/>
    </source>
</evidence>
<dbReference type="PRINTS" id="PR00033">
    <property type="entry name" value="HTHASNC"/>
</dbReference>
<dbReference type="InterPro" id="IPR019887">
    <property type="entry name" value="Tscrpt_reg_AsnC/Lrp_C"/>
</dbReference>
<dbReference type="PROSITE" id="PS50956">
    <property type="entry name" value="HTH_ASNC_2"/>
    <property type="match status" value="1"/>
</dbReference>
<dbReference type="GO" id="GO:0043200">
    <property type="term" value="P:response to amino acid"/>
    <property type="evidence" value="ECO:0007669"/>
    <property type="project" value="TreeGrafter"/>
</dbReference>
<evidence type="ECO:0000256" key="3">
    <source>
        <dbReference type="ARBA" id="ARBA00023163"/>
    </source>
</evidence>
<protein>
    <submittedName>
        <fullName evidence="5">Lrp/AsnC family transcriptional regulator</fullName>
    </submittedName>
</protein>
<gene>
    <name evidence="5" type="ORF">C1N32_07075</name>
</gene>
<evidence type="ECO:0000313" key="5">
    <source>
        <dbReference type="EMBL" id="PNI05905.1"/>
    </source>
</evidence>
<accession>A0A2J8I5V4</accession>
<dbReference type="Pfam" id="PF13404">
    <property type="entry name" value="HTH_AsnC-type"/>
    <property type="match status" value="1"/>
</dbReference>
<dbReference type="SUPFAM" id="SSF54909">
    <property type="entry name" value="Dimeric alpha+beta barrel"/>
    <property type="match status" value="1"/>
</dbReference>
<keyword evidence="1" id="KW-0805">Transcription regulation</keyword>
<dbReference type="PANTHER" id="PTHR30154:SF34">
    <property type="entry name" value="TRANSCRIPTIONAL REGULATOR AZLB"/>
    <property type="match status" value="1"/>
</dbReference>
<dbReference type="OrthoDB" id="8590699at2"/>
<dbReference type="InterPro" id="IPR036388">
    <property type="entry name" value="WH-like_DNA-bd_sf"/>
</dbReference>
<reference evidence="5 6" key="1">
    <citation type="submission" date="2018-01" db="EMBL/GenBank/DDBJ databases">
        <title>Draft genome sequences of six Vibrio diazotrophicus strains isolated from deep-sea sediments of the Baltic Sea.</title>
        <authorList>
            <person name="Castillo D."/>
            <person name="Vandieken V."/>
            <person name="Chiang O."/>
            <person name="Middelboe M."/>
        </authorList>
    </citation>
    <scope>NUCLEOTIDE SEQUENCE [LARGE SCALE GENOMIC DNA]</scope>
    <source>
        <strain evidence="5 6">60.27F</strain>
    </source>
</reference>
<evidence type="ECO:0000259" key="4">
    <source>
        <dbReference type="PROSITE" id="PS50956"/>
    </source>
</evidence>
<keyword evidence="3" id="KW-0804">Transcription</keyword>
<evidence type="ECO:0000313" key="6">
    <source>
        <dbReference type="Proteomes" id="UP000236449"/>
    </source>
</evidence>
<dbReference type="InterPro" id="IPR011991">
    <property type="entry name" value="ArsR-like_HTH"/>
</dbReference>
<dbReference type="SMART" id="SM00344">
    <property type="entry name" value="HTH_ASNC"/>
    <property type="match status" value="1"/>
</dbReference>
<dbReference type="PANTHER" id="PTHR30154">
    <property type="entry name" value="LEUCINE-RESPONSIVE REGULATORY PROTEIN"/>
    <property type="match status" value="1"/>
</dbReference>
<sequence length="156" mass="17884">MSETTLDNFDKKILELMQSNCRMASEIIAEQVGLSASAVQRRIKRLRDEGAIRTEVAVIKPELSTHPMTFIAGIEIDRDNYTVLNKFKRWAETKPSIQQVFYVTGNVDLMVVMTAENAKSYDGFIEHIMEQFPQIRRVMTNVVLDTPKQSLYLPVE</sequence>
<dbReference type="InterPro" id="IPR011008">
    <property type="entry name" value="Dimeric_a/b-barrel"/>
</dbReference>
<dbReference type="AlphaFoldDB" id="A0A2J8I5V4"/>
<dbReference type="GO" id="GO:0005829">
    <property type="term" value="C:cytosol"/>
    <property type="evidence" value="ECO:0007669"/>
    <property type="project" value="TreeGrafter"/>
</dbReference>
<dbReference type="Pfam" id="PF01037">
    <property type="entry name" value="AsnC_trans_reg"/>
    <property type="match status" value="1"/>
</dbReference>
<dbReference type="GO" id="GO:0043565">
    <property type="term" value="F:sequence-specific DNA binding"/>
    <property type="evidence" value="ECO:0007669"/>
    <property type="project" value="InterPro"/>
</dbReference>
<dbReference type="Gene3D" id="3.30.70.920">
    <property type="match status" value="1"/>
</dbReference>
<dbReference type="Gene3D" id="1.10.10.10">
    <property type="entry name" value="Winged helix-like DNA-binding domain superfamily/Winged helix DNA-binding domain"/>
    <property type="match status" value="1"/>
</dbReference>
<dbReference type="InterPro" id="IPR019888">
    <property type="entry name" value="Tscrpt_reg_AsnC-like"/>
</dbReference>
<keyword evidence="2" id="KW-0238">DNA-binding</keyword>